<evidence type="ECO:0000256" key="2">
    <source>
        <dbReference type="ARBA" id="ARBA00022723"/>
    </source>
</evidence>
<keyword evidence="3" id="KW-0408">Iron</keyword>
<keyword evidence="2" id="KW-0479">Metal-binding</keyword>
<evidence type="ECO:0000259" key="12">
    <source>
        <dbReference type="Pfam" id="PF24877"/>
    </source>
</evidence>
<sequence length="403" mass="41969">MEGIGSYAAGLLDVEELYKLECLALPGSGSCSAMFTACTMAAVVEALGMSLPMTATVSAATSSNEIEPQKLSDVDASVRALFAMMEKGIKCRDIMTRKAFENAIAIVFALGGSTNAVLHLLALAHEAEVELEIFDIDAIGKRVPLIANLSPHGPHHMADLHAVGGLPVVMRALLDASLIHGDCITVTGKTVSQNLAEAKVPTIAELGAQTVLLPVSAPVSPPGNHIIVLRGNIASESAVMKLSGKEVPFFEGPARCFDSEMDAFETIMAGKLEKGVVLVIRYEGPKGAPGMPEMLSPGAALVGQGLGEHVALVTDGRFSGASHGIMIGHVTPEAADGGAIAVVRDGDLIRIETKGQNIQLLVEEAELAQRLAEWSPPPAKTKVGVLKKYAKLVTSAHYGAVCG</sequence>
<evidence type="ECO:0000256" key="5">
    <source>
        <dbReference type="ARBA" id="ARBA00023239"/>
    </source>
</evidence>
<reference evidence="13" key="1">
    <citation type="submission" date="2021-01" db="EMBL/GenBank/DDBJ databases">
        <authorList>
            <person name="Corre E."/>
            <person name="Pelletier E."/>
            <person name="Niang G."/>
            <person name="Scheremetjew M."/>
            <person name="Finn R."/>
            <person name="Kale V."/>
            <person name="Holt S."/>
            <person name="Cochrane G."/>
            <person name="Meng A."/>
            <person name="Brown T."/>
            <person name="Cohen L."/>
        </authorList>
    </citation>
    <scope>NUCLEOTIDE SEQUENCE</scope>
    <source>
        <strain evidence="13">CCMP645</strain>
    </source>
</reference>
<dbReference type="InterPro" id="IPR050165">
    <property type="entry name" value="DHAD_IlvD/Edd"/>
</dbReference>
<feature type="domain" description="Dihydroxy-acid/6-phosphogluconate dehydratase C-terminal" evidence="12">
    <location>
        <begin position="211"/>
        <end position="400"/>
    </location>
</feature>
<feature type="domain" description="Dihydroxy-acid/6-phosphogluconate dehydratase N-terminal" evidence="11">
    <location>
        <begin position="2"/>
        <end position="194"/>
    </location>
</feature>
<dbReference type="PROSITE" id="PS00887">
    <property type="entry name" value="ILVD_EDD_2"/>
    <property type="match status" value="1"/>
</dbReference>
<keyword evidence="5" id="KW-0456">Lyase</keyword>
<dbReference type="GO" id="GO:0004160">
    <property type="term" value="F:dihydroxy-acid dehydratase activity"/>
    <property type="evidence" value="ECO:0007669"/>
    <property type="project" value="UniProtKB-EC"/>
</dbReference>
<dbReference type="GO" id="GO:0051536">
    <property type="term" value="F:iron-sulfur cluster binding"/>
    <property type="evidence" value="ECO:0007669"/>
    <property type="project" value="UniProtKB-KW"/>
</dbReference>
<dbReference type="InterPro" id="IPR037237">
    <property type="entry name" value="IlvD/EDD_N"/>
</dbReference>
<dbReference type="InterPro" id="IPR042096">
    <property type="entry name" value="Dihydro-acid_dehy_C"/>
</dbReference>
<evidence type="ECO:0000313" key="13">
    <source>
        <dbReference type="EMBL" id="CAE0763661.1"/>
    </source>
</evidence>
<dbReference type="Gene3D" id="3.50.30.80">
    <property type="entry name" value="IlvD/EDD C-terminal domain-like"/>
    <property type="match status" value="1"/>
</dbReference>
<keyword evidence="4" id="KW-0411">Iron-sulfur</keyword>
<evidence type="ECO:0000256" key="10">
    <source>
        <dbReference type="ARBA" id="ARBA00052865"/>
    </source>
</evidence>
<evidence type="ECO:0000256" key="4">
    <source>
        <dbReference type="ARBA" id="ARBA00023014"/>
    </source>
</evidence>
<dbReference type="PANTHER" id="PTHR21000">
    <property type="entry name" value="DIHYDROXY-ACID DEHYDRATASE DAD"/>
    <property type="match status" value="1"/>
</dbReference>
<evidence type="ECO:0000259" key="11">
    <source>
        <dbReference type="Pfam" id="PF00920"/>
    </source>
</evidence>
<gene>
    <name evidence="13" type="ORF">PCAR00345_LOCUS16273</name>
</gene>
<dbReference type="SUPFAM" id="SSF52016">
    <property type="entry name" value="LeuD/IlvD-like"/>
    <property type="match status" value="1"/>
</dbReference>
<protein>
    <recommendedName>
        <fullName evidence="9">dihydroxy-acid dehydratase</fullName>
        <ecNumber evidence="9">4.2.1.9</ecNumber>
    </recommendedName>
</protein>
<dbReference type="Pfam" id="PF24877">
    <property type="entry name" value="ILV_EDD_C"/>
    <property type="match status" value="1"/>
</dbReference>
<proteinExistence type="inferred from homology"/>
<dbReference type="FunFam" id="3.50.30.80:FF:000001">
    <property type="entry name" value="Dihydroxy-acid dehydratase"/>
    <property type="match status" value="1"/>
</dbReference>
<evidence type="ECO:0000256" key="1">
    <source>
        <dbReference type="ARBA" id="ARBA00006486"/>
    </source>
</evidence>
<evidence type="ECO:0000256" key="6">
    <source>
        <dbReference type="ARBA" id="ARBA00029304"/>
    </source>
</evidence>
<dbReference type="SUPFAM" id="SSF143975">
    <property type="entry name" value="IlvD/EDD N-terminal domain-like"/>
    <property type="match status" value="1"/>
</dbReference>
<comment type="catalytic activity">
    <reaction evidence="10">
        <text>(2R,3R)-2,3-dihydroxy-3-methylpentanoate = (S)-3-methyl-2-oxopentanoate + H2O</text>
        <dbReference type="Rhea" id="RHEA:27694"/>
        <dbReference type="ChEBI" id="CHEBI:15377"/>
        <dbReference type="ChEBI" id="CHEBI:35146"/>
        <dbReference type="ChEBI" id="CHEBI:49258"/>
        <dbReference type="EC" id="4.2.1.9"/>
    </reaction>
    <physiologicalReaction direction="left-to-right" evidence="10">
        <dbReference type="Rhea" id="RHEA:27695"/>
    </physiologicalReaction>
</comment>
<comment type="pathway">
    <text evidence="8">Amino-acid biosynthesis; L-isoleucine biosynthesis; L-isoleucine from 2-oxobutanoate: step 3/4.</text>
</comment>
<organism evidence="13">
    <name type="scientific">Chrysotila carterae</name>
    <name type="common">Marine alga</name>
    <name type="synonym">Syracosphaera carterae</name>
    <dbReference type="NCBI Taxonomy" id="13221"/>
    <lineage>
        <taxon>Eukaryota</taxon>
        <taxon>Haptista</taxon>
        <taxon>Haptophyta</taxon>
        <taxon>Prymnesiophyceae</taxon>
        <taxon>Isochrysidales</taxon>
        <taxon>Isochrysidaceae</taxon>
        <taxon>Chrysotila</taxon>
    </lineage>
</organism>
<dbReference type="InterPro" id="IPR020558">
    <property type="entry name" value="DiOHA_6PGluconate_deHydtase_CS"/>
</dbReference>
<dbReference type="GO" id="GO:0046872">
    <property type="term" value="F:metal ion binding"/>
    <property type="evidence" value="ECO:0007669"/>
    <property type="project" value="UniProtKB-KW"/>
</dbReference>
<dbReference type="PANTHER" id="PTHR21000:SF5">
    <property type="entry name" value="DIHYDROXY-ACID DEHYDRATASE, MITOCHONDRIAL"/>
    <property type="match status" value="1"/>
</dbReference>
<evidence type="ECO:0000256" key="9">
    <source>
        <dbReference type="ARBA" id="ARBA00029490"/>
    </source>
</evidence>
<accession>A0A7S4BFP0</accession>
<dbReference type="Pfam" id="PF00920">
    <property type="entry name" value="ILVD_EDD_N"/>
    <property type="match status" value="1"/>
</dbReference>
<dbReference type="GO" id="GO:0009082">
    <property type="term" value="P:branched-chain amino acid biosynthetic process"/>
    <property type="evidence" value="ECO:0007669"/>
    <property type="project" value="TreeGrafter"/>
</dbReference>
<evidence type="ECO:0000256" key="8">
    <source>
        <dbReference type="ARBA" id="ARBA00029437"/>
    </source>
</evidence>
<dbReference type="EMBL" id="HBIZ01025711">
    <property type="protein sequence ID" value="CAE0763661.1"/>
    <property type="molecule type" value="Transcribed_RNA"/>
</dbReference>
<dbReference type="InterPro" id="IPR000581">
    <property type="entry name" value="ILV_EDD_N"/>
</dbReference>
<comment type="pathway">
    <text evidence="7">Amino-acid biosynthesis; L-valine biosynthesis; L-valine from pyruvate: step 3/4.</text>
</comment>
<dbReference type="AlphaFoldDB" id="A0A7S4BFP0"/>
<dbReference type="EC" id="4.2.1.9" evidence="9"/>
<comment type="similarity">
    <text evidence="1">Belongs to the IlvD/Edd family.</text>
</comment>
<dbReference type="InterPro" id="IPR056740">
    <property type="entry name" value="ILV_EDD_C"/>
</dbReference>
<comment type="catalytic activity">
    <reaction evidence="6">
        <text>(2R)-2,3-dihydroxy-3-methylbutanoate = 3-methyl-2-oxobutanoate + H2O</text>
        <dbReference type="Rhea" id="RHEA:24809"/>
        <dbReference type="ChEBI" id="CHEBI:11851"/>
        <dbReference type="ChEBI" id="CHEBI:15377"/>
        <dbReference type="ChEBI" id="CHEBI:49072"/>
        <dbReference type="EC" id="4.2.1.9"/>
    </reaction>
    <physiologicalReaction direction="left-to-right" evidence="6">
        <dbReference type="Rhea" id="RHEA:24810"/>
    </physiologicalReaction>
</comment>
<evidence type="ECO:0000256" key="7">
    <source>
        <dbReference type="ARBA" id="ARBA00029436"/>
    </source>
</evidence>
<evidence type="ECO:0000256" key="3">
    <source>
        <dbReference type="ARBA" id="ARBA00023004"/>
    </source>
</evidence>
<name>A0A7S4BFP0_CHRCT</name>